<keyword evidence="2" id="KW-1185">Reference proteome</keyword>
<dbReference type="Proteomes" id="UP000799766">
    <property type="component" value="Unassembled WGS sequence"/>
</dbReference>
<proteinExistence type="predicted"/>
<sequence length="332" mass="36700">MAPRWPQVNNGPENINEHATYLREACNQLQTVDRGRQNQVPWNIVQPYMESTIALIGKVLRQPAMEAILQHVQDAAKCTENIQRDITTIKNSVGLSTTPPNPANFGGGRPAATTWAQVAAQARDPPPVPPGASATRNQPTVTAYKDRVVTVKLKDHGIARRFRTHPATWIRMQVVTSVHDNATTKSVKIIAAHQLKSGDIQIFTSTTAEATQLKQNKGWLRGLGEHAELIVPTYGVIAHGISTNSINIKDQEATIQQMLADNYSVIPNGKISYIGWLTKEASLKRASSIVVEFTDPETANAIIYAGMAWDGQIHQCQLYDRACRVKQCFRCY</sequence>
<accession>A0A6A6NM14</accession>
<evidence type="ECO:0000313" key="2">
    <source>
        <dbReference type="Proteomes" id="UP000799766"/>
    </source>
</evidence>
<organism evidence="1 2">
    <name type="scientific">Lineolata rhizophorae</name>
    <dbReference type="NCBI Taxonomy" id="578093"/>
    <lineage>
        <taxon>Eukaryota</taxon>
        <taxon>Fungi</taxon>
        <taxon>Dikarya</taxon>
        <taxon>Ascomycota</taxon>
        <taxon>Pezizomycotina</taxon>
        <taxon>Dothideomycetes</taxon>
        <taxon>Dothideomycetes incertae sedis</taxon>
        <taxon>Lineolatales</taxon>
        <taxon>Lineolataceae</taxon>
        <taxon>Lineolata</taxon>
    </lineage>
</organism>
<reference evidence="1" key="1">
    <citation type="journal article" date="2020" name="Stud. Mycol.">
        <title>101 Dothideomycetes genomes: a test case for predicting lifestyles and emergence of pathogens.</title>
        <authorList>
            <person name="Haridas S."/>
            <person name="Albert R."/>
            <person name="Binder M."/>
            <person name="Bloem J."/>
            <person name="Labutti K."/>
            <person name="Salamov A."/>
            <person name="Andreopoulos B."/>
            <person name="Baker S."/>
            <person name="Barry K."/>
            <person name="Bills G."/>
            <person name="Bluhm B."/>
            <person name="Cannon C."/>
            <person name="Castanera R."/>
            <person name="Culley D."/>
            <person name="Daum C."/>
            <person name="Ezra D."/>
            <person name="Gonzalez J."/>
            <person name="Henrissat B."/>
            <person name="Kuo A."/>
            <person name="Liang C."/>
            <person name="Lipzen A."/>
            <person name="Lutzoni F."/>
            <person name="Magnuson J."/>
            <person name="Mondo S."/>
            <person name="Nolan M."/>
            <person name="Ohm R."/>
            <person name="Pangilinan J."/>
            <person name="Park H.-J."/>
            <person name="Ramirez L."/>
            <person name="Alfaro M."/>
            <person name="Sun H."/>
            <person name="Tritt A."/>
            <person name="Yoshinaga Y."/>
            <person name="Zwiers L.-H."/>
            <person name="Turgeon B."/>
            <person name="Goodwin S."/>
            <person name="Spatafora J."/>
            <person name="Crous P."/>
            <person name="Grigoriev I."/>
        </authorList>
    </citation>
    <scope>NUCLEOTIDE SEQUENCE</scope>
    <source>
        <strain evidence="1">ATCC 16933</strain>
    </source>
</reference>
<evidence type="ECO:0000313" key="1">
    <source>
        <dbReference type="EMBL" id="KAF2452780.1"/>
    </source>
</evidence>
<gene>
    <name evidence="1" type="ORF">BDY21DRAFT_404953</name>
</gene>
<dbReference type="AlphaFoldDB" id="A0A6A6NM14"/>
<name>A0A6A6NM14_9PEZI</name>
<dbReference type="OrthoDB" id="3933142at2759"/>
<dbReference type="EMBL" id="MU001704">
    <property type="protein sequence ID" value="KAF2452780.1"/>
    <property type="molecule type" value="Genomic_DNA"/>
</dbReference>
<protein>
    <submittedName>
        <fullName evidence="1">Uncharacterized protein</fullName>
    </submittedName>
</protein>
<feature type="non-terminal residue" evidence="1">
    <location>
        <position position="332"/>
    </location>
</feature>